<evidence type="ECO:0000259" key="5">
    <source>
        <dbReference type="Pfam" id="PF00589"/>
    </source>
</evidence>
<dbReference type="InterPro" id="IPR011010">
    <property type="entry name" value="DNA_brk_join_enz"/>
</dbReference>
<comment type="similarity">
    <text evidence="1">Belongs to the 'phage' integrase family.</text>
</comment>
<keyword evidence="3" id="KW-0238">DNA-binding</keyword>
<dbReference type="EMBL" id="JACHHY010000005">
    <property type="protein sequence ID" value="MBB5017795.1"/>
    <property type="molecule type" value="Genomic_DNA"/>
</dbReference>
<dbReference type="Pfam" id="PF00589">
    <property type="entry name" value="Phage_integrase"/>
    <property type="match status" value="1"/>
</dbReference>
<dbReference type="InterPro" id="IPR010998">
    <property type="entry name" value="Integrase_recombinase_N"/>
</dbReference>
<dbReference type="Gene3D" id="1.10.443.10">
    <property type="entry name" value="Intergrase catalytic core"/>
    <property type="match status" value="1"/>
</dbReference>
<proteinExistence type="inferred from homology"/>
<evidence type="ECO:0000313" key="7">
    <source>
        <dbReference type="Proteomes" id="UP000575898"/>
    </source>
</evidence>
<protein>
    <submittedName>
        <fullName evidence="6">Integrase</fullName>
    </submittedName>
</protein>
<dbReference type="SUPFAM" id="SSF56349">
    <property type="entry name" value="DNA breaking-rejoining enzymes"/>
    <property type="match status" value="1"/>
</dbReference>
<gene>
    <name evidence="6" type="ORF">HNQ59_001065</name>
</gene>
<dbReference type="PANTHER" id="PTHR30629:SF2">
    <property type="entry name" value="PROPHAGE INTEGRASE INTS-RELATED"/>
    <property type="match status" value="1"/>
</dbReference>
<dbReference type="InterPro" id="IPR002104">
    <property type="entry name" value="Integrase_catalytic"/>
</dbReference>
<name>A0A840MJX2_9PROT</name>
<keyword evidence="7" id="KW-1185">Reference proteome</keyword>
<evidence type="ECO:0000313" key="6">
    <source>
        <dbReference type="EMBL" id="MBB5017795.1"/>
    </source>
</evidence>
<organism evidence="6 7">
    <name type="scientific">Chitinivorax tropicus</name>
    <dbReference type="NCBI Taxonomy" id="714531"/>
    <lineage>
        <taxon>Bacteria</taxon>
        <taxon>Pseudomonadati</taxon>
        <taxon>Pseudomonadota</taxon>
        <taxon>Betaproteobacteria</taxon>
        <taxon>Chitinivorax</taxon>
    </lineage>
</organism>
<dbReference type="AlphaFoldDB" id="A0A840MJX2"/>
<dbReference type="InterPro" id="IPR013762">
    <property type="entry name" value="Integrase-like_cat_sf"/>
</dbReference>
<reference evidence="6 7" key="1">
    <citation type="submission" date="2020-08" db="EMBL/GenBank/DDBJ databases">
        <title>Genomic Encyclopedia of Type Strains, Phase IV (KMG-IV): sequencing the most valuable type-strain genomes for metagenomic binning, comparative biology and taxonomic classification.</title>
        <authorList>
            <person name="Goeker M."/>
        </authorList>
    </citation>
    <scope>NUCLEOTIDE SEQUENCE [LARGE SCALE GENOMIC DNA]</scope>
    <source>
        <strain evidence="6 7">DSM 27165</strain>
    </source>
</reference>
<evidence type="ECO:0000256" key="1">
    <source>
        <dbReference type="ARBA" id="ARBA00008857"/>
    </source>
</evidence>
<evidence type="ECO:0000256" key="3">
    <source>
        <dbReference type="ARBA" id="ARBA00023125"/>
    </source>
</evidence>
<dbReference type="Gene3D" id="1.10.150.130">
    <property type="match status" value="1"/>
</dbReference>
<sequence>MARPRTRDRDLPPRMYRKNGAYYYVTHQNKWIRLSDNLEEAKRRWVEIEAPCRLPTQGMLAVFNRYAVEVLPKKSKSTRDEQNRQIKLLEAAFGDFRPDEIKPLHIAQYLDTRAEQGGAVSGNREKALLSHVFTQAMRWGIIDTNPCRGVTRNRERPRDRYVEDGELARFLEFCRTLKHGMLADRKGKPPVMTEGKAYAGNLMSGEVVATALEIAYLAAQRQQDVLQLTLDSIREDGLFIQQLKGKDRKPVKVLVGWAPRLSEAVGRAQKLSRPKGSRYLFVSSRTGQPYTPSGFKSLVQKIQRAWESAGNERFHFHDVRAKGTTDLLDQGVDAKNTTGHANDAIVHAVYDRRAVRKGVAVK</sequence>
<accession>A0A840MJX2</accession>
<evidence type="ECO:0000256" key="4">
    <source>
        <dbReference type="ARBA" id="ARBA00023172"/>
    </source>
</evidence>
<dbReference type="GO" id="GO:0003677">
    <property type="term" value="F:DNA binding"/>
    <property type="evidence" value="ECO:0007669"/>
    <property type="project" value="UniProtKB-KW"/>
</dbReference>
<keyword evidence="4" id="KW-0233">DNA recombination</keyword>
<dbReference type="GO" id="GO:0015074">
    <property type="term" value="P:DNA integration"/>
    <property type="evidence" value="ECO:0007669"/>
    <property type="project" value="UniProtKB-KW"/>
</dbReference>
<dbReference type="Proteomes" id="UP000575898">
    <property type="component" value="Unassembled WGS sequence"/>
</dbReference>
<evidence type="ECO:0000256" key="2">
    <source>
        <dbReference type="ARBA" id="ARBA00022908"/>
    </source>
</evidence>
<dbReference type="PANTHER" id="PTHR30629">
    <property type="entry name" value="PROPHAGE INTEGRASE"/>
    <property type="match status" value="1"/>
</dbReference>
<comment type="caution">
    <text evidence="6">The sequence shown here is derived from an EMBL/GenBank/DDBJ whole genome shotgun (WGS) entry which is preliminary data.</text>
</comment>
<dbReference type="Gene3D" id="3.30.160.60">
    <property type="entry name" value="Classic Zinc Finger"/>
    <property type="match status" value="1"/>
</dbReference>
<dbReference type="RefSeq" id="WP_184036147.1">
    <property type="nucleotide sequence ID" value="NZ_JACHHY010000005.1"/>
</dbReference>
<dbReference type="GO" id="GO:0006310">
    <property type="term" value="P:DNA recombination"/>
    <property type="evidence" value="ECO:0007669"/>
    <property type="project" value="UniProtKB-KW"/>
</dbReference>
<feature type="domain" description="Tyr recombinase" evidence="5">
    <location>
        <begin position="209"/>
        <end position="352"/>
    </location>
</feature>
<dbReference type="InterPro" id="IPR050808">
    <property type="entry name" value="Phage_Integrase"/>
</dbReference>
<keyword evidence="2" id="KW-0229">DNA integration</keyword>